<dbReference type="STRING" id="448385.sce3564"/>
<sequence>MLRLGFRLRTAALLSACAILPQVLGCSDEGASRRSPPPGPGSAQAAPPGARARIAAIRARFADAIASSPVKIVAATPAGALRAAAPEAAAASVELPARAAGPVRLADGASRVSIAFSLVDAADVPAAVDSGLVLYAGALRAEGGGARDVLHRVLPNGTEDFVLFEQEPARKELRYRVDVTAVSGLRLVERTLEFLDAGGSPRLRVAPPYLVDATGARVPASLSVEGCAVDTSPRAPWGRPVTPPGAPACTVIVGWQPAGVRYPALVDPQWIATTNQMITPRASHTATVIDPANPASPVLFAGGFDASGGALATAELYFPLDRTFASTDAMDVARGAHTATAVTKLAPAAPSDPAPPPPAVVVMGGSSQRTSGTPVAAVEVYNPATGQFVRDAGASLGRFNHSATLLDPGVVLVAGGLADPLNQPTSTASLYTFSAFGPNGGAPVTSTLVSVGSMATSRHAHTAVRLKTGNVLVAGGFVLSGAALTSAEIFHEDEGVFRPIAVRSPSATPMTAQMSALRGFHTATLIDRAEALGGQAATTLDSGEVILVGGTTRVSGGAYVRTIDIYHDGVADPTKRGFELQPTPISMANARANHTASLLPTGDVLIAGGFDGTNSLSSAAIYDPLTRKFSALSLPAGSLAQEARREHAAVVVNAGTDRVAGRAVLVAGGIGATNAQPLASAQLLIKANGEPCAHDQECASGHCSDTENVCCDEACDQECFSCTASGKGTGSDGTCGPAKPDTELPVVCVNQIEVHNRCDGQGRALAHESTKDCKPGRCGSNNRCILYCLDDCGCDESGWCDVGVGDPDACGEVGGAGGASSGTGGGGAGGASTGSGGAGAGGASAGSGGAGGAFAGSGGAGGAFAGSGGAGGASAGSGGAGAGGVGGASAGSGGAGAGDASAGSGGVGAGGAAAGGSGGAGGAGGASAGSGGAPPGSGLCLDRLANGAECTRDRQCVSGHCVDGFCCDFRCDGQCQACDVVNNVGRCTNVGTPVDHESPHPNEGGTFQREACPGEGACAGYCGGATDAKCMFPVEGAVARTFTCSCPDEGCIVGPATLTRFFCAGDGRENEPVVERCGGFKCADETACKTSCASDDDCIQDFVCLDGVCADLEEIGPSCDGEHTLRSPGVDTDCTPYSCPPGGSACASPCRSVADCVDGMVCNLANQCVPQIDPSEVPSCSCGVVGAPAERNAARLSVLLGVAAVLARLRRRRSAAALDGAEGGGNPL</sequence>
<dbReference type="eggNOG" id="COG1361">
    <property type="taxonomic scope" value="Bacteria"/>
</dbReference>
<dbReference type="eggNOG" id="COG3055">
    <property type="taxonomic scope" value="Bacteria"/>
</dbReference>
<evidence type="ECO:0000256" key="1">
    <source>
        <dbReference type="SAM" id="MobiDB-lite"/>
    </source>
</evidence>
<evidence type="ECO:0000313" key="2">
    <source>
        <dbReference type="EMBL" id="CAN93724.1"/>
    </source>
</evidence>
<dbReference type="Proteomes" id="UP000002139">
    <property type="component" value="Chromosome"/>
</dbReference>
<feature type="region of interest" description="Disordered" evidence="1">
    <location>
        <begin position="28"/>
        <end position="48"/>
    </location>
</feature>
<dbReference type="SUPFAM" id="SSF50965">
    <property type="entry name" value="Galactose oxidase, central domain"/>
    <property type="match status" value="1"/>
</dbReference>
<dbReference type="AlphaFoldDB" id="A9GS37"/>
<accession>A9GS37</accession>
<organism evidence="2 3">
    <name type="scientific">Sorangium cellulosum (strain So ce56)</name>
    <name type="common">Polyangium cellulosum (strain So ce56)</name>
    <dbReference type="NCBI Taxonomy" id="448385"/>
    <lineage>
        <taxon>Bacteria</taxon>
        <taxon>Pseudomonadati</taxon>
        <taxon>Myxococcota</taxon>
        <taxon>Polyangia</taxon>
        <taxon>Polyangiales</taxon>
        <taxon>Polyangiaceae</taxon>
        <taxon>Sorangium</taxon>
    </lineage>
</organism>
<dbReference type="KEGG" id="scl:sce3564"/>
<proteinExistence type="predicted"/>
<gene>
    <name evidence="2" type="ordered locus">sce3564</name>
</gene>
<keyword evidence="3" id="KW-1185">Reference proteome</keyword>
<dbReference type="Gene3D" id="2.130.10.80">
    <property type="entry name" value="Galactose oxidase/kelch, beta-propeller"/>
    <property type="match status" value="4"/>
</dbReference>
<dbReference type="EMBL" id="AM746676">
    <property type="protein sequence ID" value="CAN93724.1"/>
    <property type="molecule type" value="Genomic_DNA"/>
</dbReference>
<evidence type="ECO:0000313" key="3">
    <source>
        <dbReference type="Proteomes" id="UP000002139"/>
    </source>
</evidence>
<name>A9GS37_SORC5</name>
<feature type="region of interest" description="Disordered" evidence="1">
    <location>
        <begin position="821"/>
        <end position="842"/>
    </location>
</feature>
<protein>
    <submittedName>
        <fullName evidence="2">Secreted protein</fullName>
    </submittedName>
</protein>
<dbReference type="HOGENOM" id="CLU_267955_0_0_7"/>
<dbReference type="InterPro" id="IPR006652">
    <property type="entry name" value="Kelch_1"/>
</dbReference>
<dbReference type="InterPro" id="IPR011043">
    <property type="entry name" value="Gal_Oxase/kelch_b-propeller"/>
</dbReference>
<reference evidence="2 3" key="1">
    <citation type="journal article" date="2007" name="Nat. Biotechnol.">
        <title>Complete genome sequence of the myxobacterium Sorangium cellulosum.</title>
        <authorList>
            <person name="Schneiker S."/>
            <person name="Perlova O."/>
            <person name="Kaiser O."/>
            <person name="Gerth K."/>
            <person name="Alici A."/>
            <person name="Altmeyer M.O."/>
            <person name="Bartels D."/>
            <person name="Bekel T."/>
            <person name="Beyer S."/>
            <person name="Bode E."/>
            <person name="Bode H.B."/>
            <person name="Bolten C.J."/>
            <person name="Choudhuri J.V."/>
            <person name="Doss S."/>
            <person name="Elnakady Y.A."/>
            <person name="Frank B."/>
            <person name="Gaigalat L."/>
            <person name="Goesmann A."/>
            <person name="Groeger C."/>
            <person name="Gross F."/>
            <person name="Jelsbak L."/>
            <person name="Jelsbak L."/>
            <person name="Kalinowski J."/>
            <person name="Kegler C."/>
            <person name="Knauber T."/>
            <person name="Konietzny S."/>
            <person name="Kopp M."/>
            <person name="Krause L."/>
            <person name="Krug D."/>
            <person name="Linke B."/>
            <person name="Mahmud T."/>
            <person name="Martinez-Arias R."/>
            <person name="McHardy A.C."/>
            <person name="Merai M."/>
            <person name="Meyer F."/>
            <person name="Mormann S."/>
            <person name="Munoz-Dorado J."/>
            <person name="Perez J."/>
            <person name="Pradella S."/>
            <person name="Rachid S."/>
            <person name="Raddatz G."/>
            <person name="Rosenau F."/>
            <person name="Rueckert C."/>
            <person name="Sasse F."/>
            <person name="Scharfe M."/>
            <person name="Schuster S.C."/>
            <person name="Suen G."/>
            <person name="Treuner-Lange A."/>
            <person name="Velicer G.J."/>
            <person name="Vorholter F.-J."/>
            <person name="Weissman K.J."/>
            <person name="Welch R.D."/>
            <person name="Wenzel S.C."/>
            <person name="Whitworth D.E."/>
            <person name="Wilhelm S."/>
            <person name="Wittmann C."/>
            <person name="Bloecker H."/>
            <person name="Puehler A."/>
            <person name="Mueller R."/>
        </authorList>
    </citation>
    <scope>NUCLEOTIDE SEQUENCE [LARGE SCALE GENOMIC DNA]</scope>
    <source>
        <strain evidence="3">So ce56</strain>
    </source>
</reference>
<dbReference type="InterPro" id="IPR037293">
    <property type="entry name" value="Gal_Oxidase_central_sf"/>
</dbReference>
<dbReference type="BioCyc" id="SCEL448385:SCE_RS18240-MONOMER"/>
<dbReference type="SMART" id="SM00612">
    <property type="entry name" value="Kelch"/>
    <property type="match status" value="3"/>
</dbReference>